<comment type="caution">
    <text evidence="2">The sequence shown here is derived from an EMBL/GenBank/DDBJ whole genome shotgun (WGS) entry which is preliminary data.</text>
</comment>
<dbReference type="Proteomes" id="UP001153069">
    <property type="component" value="Unassembled WGS sequence"/>
</dbReference>
<accession>A0A9N8HVI7</accession>
<organism evidence="2 3">
    <name type="scientific">Seminavis robusta</name>
    <dbReference type="NCBI Taxonomy" id="568900"/>
    <lineage>
        <taxon>Eukaryota</taxon>
        <taxon>Sar</taxon>
        <taxon>Stramenopiles</taxon>
        <taxon>Ochrophyta</taxon>
        <taxon>Bacillariophyta</taxon>
        <taxon>Bacillariophyceae</taxon>
        <taxon>Bacillariophycidae</taxon>
        <taxon>Naviculales</taxon>
        <taxon>Naviculaceae</taxon>
        <taxon>Seminavis</taxon>
    </lineage>
</organism>
<dbReference type="OrthoDB" id="405918at2759"/>
<name>A0A9N8HVI7_9STRA</name>
<reference evidence="2" key="1">
    <citation type="submission" date="2020-06" db="EMBL/GenBank/DDBJ databases">
        <authorList>
            <consortium name="Plant Systems Biology data submission"/>
        </authorList>
    </citation>
    <scope>NUCLEOTIDE SEQUENCE</scope>
    <source>
        <strain evidence="2">D6</strain>
    </source>
</reference>
<gene>
    <name evidence="2" type="ORF">SEMRO_1991_G309790.1</name>
</gene>
<feature type="compositionally biased region" description="Low complexity" evidence="1">
    <location>
        <begin position="144"/>
        <end position="159"/>
    </location>
</feature>
<proteinExistence type="predicted"/>
<dbReference type="EMBL" id="CAICTM010001989">
    <property type="protein sequence ID" value="CAB9527411.1"/>
    <property type="molecule type" value="Genomic_DNA"/>
</dbReference>
<keyword evidence="3" id="KW-1185">Reference proteome</keyword>
<sequence>MTTMGNNNGNNNDDNGDNSRTGGRWNCRGLTLLFIGGVLLASIRREFAFFKIYRGEHLQSSSNNRGSSTTRQILSQAQRRARTKFIKTVRSEEQPPPLDLQTVQVVKDEIDNLLGQVGQGDNSMMLMGDLKATIHQALENVQSQATGTSTSITSTSSTSKSKRPDGLKIAFYMTTHVSDLHLEYLQKCWPAAMAKLDILQHVDLIVYTSNYNHDNTFQSLGFDNVIFKRYNETVDPNIPDPDKLPNDKNMQKQEGALRGMVDPFLVHPGSTDWKTTPAHWFADYDWVIRLNPDVLIRNDTWLLSQMRSPSVQGIFVRWDTPSAQLYLHTDFSAFRPSAIDYDAMLLEYQTQRHQGKFRAERHFTFGFQHLLKQQPDTPAVAFVPRVVKSTTHGVGHVGGYHCDIVHIHPFVKHCPDYFQKHDRVNRFY</sequence>
<feature type="region of interest" description="Disordered" evidence="1">
    <location>
        <begin position="144"/>
        <end position="163"/>
    </location>
</feature>
<evidence type="ECO:0000313" key="3">
    <source>
        <dbReference type="Proteomes" id="UP001153069"/>
    </source>
</evidence>
<protein>
    <submittedName>
        <fullName evidence="2">Uncharacterized protein</fullName>
    </submittedName>
</protein>
<evidence type="ECO:0000256" key="1">
    <source>
        <dbReference type="SAM" id="MobiDB-lite"/>
    </source>
</evidence>
<dbReference type="AlphaFoldDB" id="A0A9N8HVI7"/>
<feature type="region of interest" description="Disordered" evidence="1">
    <location>
        <begin position="1"/>
        <end position="21"/>
    </location>
</feature>
<evidence type="ECO:0000313" key="2">
    <source>
        <dbReference type="EMBL" id="CAB9527411.1"/>
    </source>
</evidence>
<feature type="compositionally biased region" description="Low complexity" evidence="1">
    <location>
        <begin position="1"/>
        <end position="13"/>
    </location>
</feature>